<dbReference type="STRING" id="334819.W7MTN6"/>
<dbReference type="AlphaFoldDB" id="W7MTN6"/>
<keyword evidence="3" id="KW-1185">Reference proteome</keyword>
<reference evidence="2 3" key="1">
    <citation type="journal article" date="2010" name="Nature">
        <title>Comparative genomics reveals mobile pathogenicity chromosomes in Fusarium.</title>
        <authorList>
            <person name="Ma L.J."/>
            <person name="van der Does H.C."/>
            <person name="Borkovich K.A."/>
            <person name="Coleman J.J."/>
            <person name="Daboussi M.J."/>
            <person name="Di Pietro A."/>
            <person name="Dufresne M."/>
            <person name="Freitag M."/>
            <person name="Grabherr M."/>
            <person name="Henrissat B."/>
            <person name="Houterman P.M."/>
            <person name="Kang S."/>
            <person name="Shim W.B."/>
            <person name="Woloshuk C."/>
            <person name="Xie X."/>
            <person name="Xu J.R."/>
            <person name="Antoniw J."/>
            <person name="Baker S.E."/>
            <person name="Bluhm B.H."/>
            <person name="Breakspear A."/>
            <person name="Brown D.W."/>
            <person name="Butchko R.A."/>
            <person name="Chapman S."/>
            <person name="Coulson R."/>
            <person name="Coutinho P.M."/>
            <person name="Danchin E.G."/>
            <person name="Diener A."/>
            <person name="Gale L.R."/>
            <person name="Gardiner D.M."/>
            <person name="Goff S."/>
            <person name="Hammond-Kosack K.E."/>
            <person name="Hilburn K."/>
            <person name="Hua-Van A."/>
            <person name="Jonkers W."/>
            <person name="Kazan K."/>
            <person name="Kodira C.D."/>
            <person name="Koehrsen M."/>
            <person name="Kumar L."/>
            <person name="Lee Y.H."/>
            <person name="Li L."/>
            <person name="Manners J.M."/>
            <person name="Miranda-Saavedra D."/>
            <person name="Mukherjee M."/>
            <person name="Park G."/>
            <person name="Park J."/>
            <person name="Park S.Y."/>
            <person name="Proctor R.H."/>
            <person name="Regev A."/>
            <person name="Ruiz-Roldan M.C."/>
            <person name="Sain D."/>
            <person name="Sakthikumar S."/>
            <person name="Sykes S."/>
            <person name="Schwartz D.C."/>
            <person name="Turgeon B.G."/>
            <person name="Wapinski I."/>
            <person name="Yoder O."/>
            <person name="Young S."/>
            <person name="Zeng Q."/>
            <person name="Zhou S."/>
            <person name="Galagan J."/>
            <person name="Cuomo C.A."/>
            <person name="Kistler H.C."/>
            <person name="Rep M."/>
        </authorList>
    </citation>
    <scope>NUCLEOTIDE SEQUENCE [LARGE SCALE GENOMIC DNA]</scope>
    <source>
        <strain evidence="3">M3125 / FGSC 7600</strain>
    </source>
</reference>
<accession>W7MTN6</accession>
<dbReference type="RefSeq" id="XP_018761029.1">
    <property type="nucleotide sequence ID" value="XM_018902326.1"/>
</dbReference>
<name>W7MTN6_GIBM7</name>
<dbReference type="PANTHER" id="PTHR47843:SF5">
    <property type="entry name" value="BTB_POZ DOMAIN PROTEIN"/>
    <property type="match status" value="1"/>
</dbReference>
<dbReference type="Proteomes" id="UP000009096">
    <property type="component" value="Chromosome 11"/>
</dbReference>
<gene>
    <name evidence="2" type="ORF">FVEG_12945</name>
</gene>
<evidence type="ECO:0000256" key="1">
    <source>
        <dbReference type="SAM" id="MobiDB-lite"/>
    </source>
</evidence>
<dbReference type="VEuPathDB" id="FungiDB:FVEG_12945"/>
<proteinExistence type="predicted"/>
<evidence type="ECO:0008006" key="4">
    <source>
        <dbReference type="Google" id="ProtNLM"/>
    </source>
</evidence>
<dbReference type="EMBL" id="DS022262">
    <property type="protein sequence ID" value="EWG54838.1"/>
    <property type="molecule type" value="Genomic_DNA"/>
</dbReference>
<organism evidence="2 3">
    <name type="scientific">Gibberella moniliformis (strain M3125 / FGSC 7600)</name>
    <name type="common">Maize ear and stalk rot fungus</name>
    <name type="synonym">Fusarium verticillioides</name>
    <dbReference type="NCBI Taxonomy" id="334819"/>
    <lineage>
        <taxon>Eukaryota</taxon>
        <taxon>Fungi</taxon>
        <taxon>Dikarya</taxon>
        <taxon>Ascomycota</taxon>
        <taxon>Pezizomycotina</taxon>
        <taxon>Sordariomycetes</taxon>
        <taxon>Hypocreomycetidae</taxon>
        <taxon>Hypocreales</taxon>
        <taxon>Nectriaceae</taxon>
        <taxon>Fusarium</taxon>
        <taxon>Fusarium fujikuroi species complex</taxon>
    </lineage>
</organism>
<dbReference type="HOGENOM" id="CLU_1855424_0_0_1"/>
<dbReference type="OrthoDB" id="6359816at2759"/>
<dbReference type="EMBL" id="CM000588">
    <property type="protein sequence ID" value="EWG54838.1"/>
    <property type="molecule type" value="Genomic_DNA"/>
</dbReference>
<protein>
    <recommendedName>
        <fullName evidence="4">BTB domain-containing protein</fullName>
    </recommendedName>
</protein>
<feature type="region of interest" description="Disordered" evidence="1">
    <location>
        <begin position="59"/>
        <end position="86"/>
    </location>
</feature>
<sequence>MTGEIELREDGPFAVGMMIEYLYHQTYTIPDDAKLVPIYQRPSMVPFPPGTVLLKATRHSVRGDSSANQPSLHPLQTPTAPVPPPQERASHVVPYVNLYVHYKVYALGEKYGIAGLKALAVQNFETEGENDFKSSSVD</sequence>
<dbReference type="KEGG" id="fvr:FVEG_12945"/>
<dbReference type="GeneID" id="30070338"/>
<evidence type="ECO:0000313" key="3">
    <source>
        <dbReference type="Proteomes" id="UP000009096"/>
    </source>
</evidence>
<evidence type="ECO:0000313" key="2">
    <source>
        <dbReference type="EMBL" id="EWG54838.1"/>
    </source>
</evidence>
<dbReference type="PANTHER" id="PTHR47843">
    <property type="entry name" value="BTB DOMAIN-CONTAINING PROTEIN-RELATED"/>
    <property type="match status" value="1"/>
</dbReference>